<dbReference type="InterPro" id="IPR005484">
    <property type="entry name" value="Ribosomal_uL18_bac/plant/anim"/>
</dbReference>
<evidence type="ECO:0000256" key="5">
    <source>
        <dbReference type="ARBA" id="ARBA00023274"/>
    </source>
</evidence>
<dbReference type="GO" id="GO:0003735">
    <property type="term" value="F:structural constituent of ribosome"/>
    <property type="evidence" value="ECO:0007669"/>
    <property type="project" value="InterPro"/>
</dbReference>
<dbReference type="InterPro" id="IPR004389">
    <property type="entry name" value="Ribosomal_uL18_bac-type"/>
</dbReference>
<dbReference type="AlphaFoldDB" id="A0A2M8G146"/>
<comment type="subunit">
    <text evidence="7">Part of the 50S ribosomal subunit; part of the 5S rRNA/L5/L18/L25 subcomplex. Contacts the 5S and 23S rRNAs.</text>
</comment>
<name>A0A2M8G146_9BACT</name>
<evidence type="ECO:0000256" key="7">
    <source>
        <dbReference type="HAMAP-Rule" id="MF_01337"/>
    </source>
</evidence>
<evidence type="ECO:0000313" key="9">
    <source>
        <dbReference type="EMBL" id="PJC65364.1"/>
    </source>
</evidence>
<gene>
    <name evidence="7" type="primary">rplR</name>
    <name evidence="9" type="ORF">CO020_01125</name>
</gene>
<proteinExistence type="inferred from homology"/>
<keyword evidence="4 7" id="KW-0689">Ribosomal protein</keyword>
<dbReference type="GO" id="GO:0022625">
    <property type="term" value="C:cytosolic large ribosomal subunit"/>
    <property type="evidence" value="ECO:0007669"/>
    <property type="project" value="TreeGrafter"/>
</dbReference>
<comment type="similarity">
    <text evidence="1 7">Belongs to the universal ribosomal protein uL18 family.</text>
</comment>
<reference evidence="10" key="1">
    <citation type="submission" date="2017-09" db="EMBL/GenBank/DDBJ databases">
        <title>Depth-based differentiation of microbial function through sediment-hosted aquifers and enrichment of novel symbionts in the deep terrestrial subsurface.</title>
        <authorList>
            <person name="Probst A.J."/>
            <person name="Ladd B."/>
            <person name="Jarett J.K."/>
            <person name="Geller-Mcgrath D.E."/>
            <person name="Sieber C.M.K."/>
            <person name="Emerson J.B."/>
            <person name="Anantharaman K."/>
            <person name="Thomas B.C."/>
            <person name="Malmstrom R."/>
            <person name="Stieglmeier M."/>
            <person name="Klingl A."/>
            <person name="Woyke T."/>
            <person name="Ryan C.M."/>
            <person name="Banfield J.F."/>
        </authorList>
    </citation>
    <scope>NUCLEOTIDE SEQUENCE [LARGE SCALE GENOMIC DNA]</scope>
</reference>
<evidence type="ECO:0000313" key="10">
    <source>
        <dbReference type="Proteomes" id="UP000229674"/>
    </source>
</evidence>
<protein>
    <recommendedName>
        <fullName evidence="6 7">Large ribosomal subunit protein uL18</fullName>
    </recommendedName>
</protein>
<dbReference type="Gene3D" id="3.30.420.100">
    <property type="match status" value="1"/>
</dbReference>
<sequence length="119" mass="13413">MKQKHLNTVRSRRASRTRVKIRGTEDRPRLSIFRSNKYIYLQLINDVSGRTILSVSSFGLKGRGKGVKKSDQARELGKMLAEKAKTAGLETVVLDRGAYRYHGRVKAVADAARERGLKL</sequence>
<dbReference type="InterPro" id="IPR057268">
    <property type="entry name" value="Ribosomal_L18"/>
</dbReference>
<keyword evidence="5 7" id="KW-0687">Ribonucleoprotein</keyword>
<evidence type="ECO:0000256" key="8">
    <source>
        <dbReference type="SAM" id="MobiDB-lite"/>
    </source>
</evidence>
<accession>A0A2M8G146</accession>
<dbReference type="SUPFAM" id="SSF53137">
    <property type="entry name" value="Translational machinery components"/>
    <property type="match status" value="1"/>
</dbReference>
<comment type="function">
    <text evidence="7">This is one of the proteins that bind and probably mediate the attachment of the 5S RNA into the large ribosomal subunit, where it forms part of the central protuberance.</text>
</comment>
<keyword evidence="3 7" id="KW-0694">RNA-binding</keyword>
<dbReference type="Proteomes" id="UP000229674">
    <property type="component" value="Unassembled WGS sequence"/>
</dbReference>
<dbReference type="Pfam" id="PF00861">
    <property type="entry name" value="Ribosomal_L18p"/>
    <property type="match status" value="1"/>
</dbReference>
<dbReference type="HAMAP" id="MF_01337_B">
    <property type="entry name" value="Ribosomal_uL18_B"/>
    <property type="match status" value="1"/>
</dbReference>
<feature type="region of interest" description="Disordered" evidence="8">
    <location>
        <begin position="1"/>
        <end position="21"/>
    </location>
</feature>
<dbReference type="GO" id="GO:0006412">
    <property type="term" value="P:translation"/>
    <property type="evidence" value="ECO:0007669"/>
    <property type="project" value="UniProtKB-UniRule"/>
</dbReference>
<comment type="caution">
    <text evidence="9">The sequence shown here is derived from an EMBL/GenBank/DDBJ whole genome shotgun (WGS) entry which is preliminary data.</text>
</comment>
<dbReference type="EMBL" id="PFQX01000044">
    <property type="protein sequence ID" value="PJC65364.1"/>
    <property type="molecule type" value="Genomic_DNA"/>
</dbReference>
<evidence type="ECO:0000256" key="2">
    <source>
        <dbReference type="ARBA" id="ARBA00022730"/>
    </source>
</evidence>
<evidence type="ECO:0000256" key="1">
    <source>
        <dbReference type="ARBA" id="ARBA00007116"/>
    </source>
</evidence>
<dbReference type="GO" id="GO:0008097">
    <property type="term" value="F:5S rRNA binding"/>
    <property type="evidence" value="ECO:0007669"/>
    <property type="project" value="TreeGrafter"/>
</dbReference>
<dbReference type="PANTHER" id="PTHR12899">
    <property type="entry name" value="39S RIBOSOMAL PROTEIN L18, MITOCHONDRIAL"/>
    <property type="match status" value="1"/>
</dbReference>
<evidence type="ECO:0000256" key="4">
    <source>
        <dbReference type="ARBA" id="ARBA00022980"/>
    </source>
</evidence>
<dbReference type="PANTHER" id="PTHR12899:SF3">
    <property type="entry name" value="LARGE RIBOSOMAL SUBUNIT PROTEIN UL18M"/>
    <property type="match status" value="1"/>
</dbReference>
<evidence type="ECO:0000256" key="6">
    <source>
        <dbReference type="ARBA" id="ARBA00035197"/>
    </source>
</evidence>
<organism evidence="9 10">
    <name type="scientific">Candidatus Colwellbacteria bacterium CG_4_9_14_0_2_um_filter_50_12</name>
    <dbReference type="NCBI Taxonomy" id="1974538"/>
    <lineage>
        <taxon>Bacteria</taxon>
        <taxon>Candidatus Colwelliibacteriota</taxon>
    </lineage>
</organism>
<evidence type="ECO:0000256" key="3">
    <source>
        <dbReference type="ARBA" id="ARBA00022884"/>
    </source>
</evidence>
<dbReference type="NCBIfam" id="TIGR00060">
    <property type="entry name" value="L18_bact"/>
    <property type="match status" value="1"/>
</dbReference>
<keyword evidence="2 7" id="KW-0699">rRNA-binding</keyword>
<dbReference type="CDD" id="cd00432">
    <property type="entry name" value="Ribosomal_L18_L5e"/>
    <property type="match status" value="1"/>
</dbReference>
<dbReference type="FunFam" id="3.30.420.100:FF:000001">
    <property type="entry name" value="50S ribosomal protein L18"/>
    <property type="match status" value="1"/>
</dbReference>